<evidence type="ECO:0000313" key="4">
    <source>
        <dbReference type="Proteomes" id="UP000799538"/>
    </source>
</evidence>
<evidence type="ECO:0000313" key="3">
    <source>
        <dbReference type="EMBL" id="KAF2222014.1"/>
    </source>
</evidence>
<keyword evidence="1" id="KW-0472">Membrane</keyword>
<dbReference type="OrthoDB" id="2426396at2759"/>
<keyword evidence="1" id="KW-1133">Transmembrane helix</keyword>
<dbReference type="EMBL" id="ML992509">
    <property type="protein sequence ID" value="KAF2222014.1"/>
    <property type="molecule type" value="Genomic_DNA"/>
</dbReference>
<evidence type="ECO:0000256" key="2">
    <source>
        <dbReference type="SAM" id="SignalP"/>
    </source>
</evidence>
<proteinExistence type="predicted"/>
<protein>
    <submittedName>
        <fullName evidence="3">Uncharacterized protein</fullName>
    </submittedName>
</protein>
<dbReference type="AlphaFoldDB" id="A0A6A6G8L1"/>
<accession>A0A6A6G8L1</accession>
<gene>
    <name evidence="3" type="ORF">BDZ85DRAFT_135856</name>
</gene>
<name>A0A6A6G8L1_9PEZI</name>
<evidence type="ECO:0000256" key="1">
    <source>
        <dbReference type="SAM" id="Phobius"/>
    </source>
</evidence>
<feature type="transmembrane region" description="Helical" evidence="1">
    <location>
        <begin position="193"/>
        <end position="212"/>
    </location>
</feature>
<reference evidence="4" key="1">
    <citation type="journal article" date="2020" name="Stud. Mycol.">
        <title>101 Dothideomycetes genomes: A test case for predicting lifestyles and emergence of pathogens.</title>
        <authorList>
            <person name="Haridas S."/>
            <person name="Albert R."/>
            <person name="Binder M."/>
            <person name="Bloem J."/>
            <person name="LaButti K."/>
            <person name="Salamov A."/>
            <person name="Andreopoulos B."/>
            <person name="Baker S."/>
            <person name="Barry K."/>
            <person name="Bills G."/>
            <person name="Bluhm B."/>
            <person name="Cannon C."/>
            <person name="Castanera R."/>
            <person name="Culley D."/>
            <person name="Daum C."/>
            <person name="Ezra D."/>
            <person name="Gonzalez J."/>
            <person name="Henrissat B."/>
            <person name="Kuo A."/>
            <person name="Liang C."/>
            <person name="Lipzen A."/>
            <person name="Lutzoni F."/>
            <person name="Magnuson J."/>
            <person name="Mondo S."/>
            <person name="Nolan M."/>
            <person name="Ohm R."/>
            <person name="Pangilinan J."/>
            <person name="Park H.-J."/>
            <person name="Ramirez L."/>
            <person name="Alfaro M."/>
            <person name="Sun H."/>
            <person name="Tritt A."/>
            <person name="Yoshinaga Y."/>
            <person name="Zwiers L.-H."/>
            <person name="Turgeon B."/>
            <person name="Goodwin S."/>
            <person name="Spatafora J."/>
            <person name="Crous P."/>
            <person name="Grigoriev I."/>
        </authorList>
    </citation>
    <scope>NUCLEOTIDE SEQUENCE [LARGE SCALE GENOMIC DNA]</scope>
    <source>
        <strain evidence="4">CECT 20119</strain>
    </source>
</reference>
<sequence>MALRPTALSGLVLLARVATLSLAQAQSPWYCGAVALQQAAVAQCPQWATISCSSIGAAGYCCPAGTTCGWGGGTVGCCSSGQQCTGQPGAAYQQQNWQPQQTQCYDCAPKTVVVPAVVTQQPTTIYQQPTVTLVQPTTSALIGVGVPFTTSVRTSLVVQGFCSTQIASGPGLPTTAQGGCGTILIVAGAPPKLHIGFGIWLIPFTYILSILLL</sequence>
<feature type="signal peptide" evidence="2">
    <location>
        <begin position="1"/>
        <end position="25"/>
    </location>
</feature>
<feature type="chain" id="PRO_5025567536" evidence="2">
    <location>
        <begin position="26"/>
        <end position="213"/>
    </location>
</feature>
<keyword evidence="2" id="KW-0732">Signal</keyword>
<keyword evidence="4" id="KW-1185">Reference proteome</keyword>
<keyword evidence="1" id="KW-0812">Transmembrane</keyword>
<organism evidence="3 4">
    <name type="scientific">Elsinoe ampelina</name>
    <dbReference type="NCBI Taxonomy" id="302913"/>
    <lineage>
        <taxon>Eukaryota</taxon>
        <taxon>Fungi</taxon>
        <taxon>Dikarya</taxon>
        <taxon>Ascomycota</taxon>
        <taxon>Pezizomycotina</taxon>
        <taxon>Dothideomycetes</taxon>
        <taxon>Dothideomycetidae</taxon>
        <taxon>Myriangiales</taxon>
        <taxon>Elsinoaceae</taxon>
        <taxon>Elsinoe</taxon>
    </lineage>
</organism>
<dbReference type="Proteomes" id="UP000799538">
    <property type="component" value="Unassembled WGS sequence"/>
</dbReference>